<dbReference type="STRING" id="1497020.DO97_07005"/>
<sequence length="376" mass="43706">MQPIGSIKAEAEVFLKQCYIDEGIAPIFPYRWEDVEEEIAETGTYQQTYDELVYGAKLAWRNSNRCLGRNFWHNLHVRDMRHLETEVEMFQAILEHIQFATNGGEIRATITIFKPDGRRFWNPQYFQYAGYRQPDRSILGDPGNVELTDQAMRLGWHPESQTRFDYLPLIIQLPGQEPRWFEIPPQLILEVPLTHPRYDWFGDLRLKWYGLPAVSNMVFDVGGIQYTAAPFNGFYMGAEIGARNFGDHHRYNMLPVIAERMGLDCSQNSTLWRDLALVELNIAVLFSYHQQEVRLLDHHTLTESFMQFADSEHQAGRLVQADWGCLVPPLSASTTPVFHTQFDGNRILKPNFFYAPLPWQRVAQSPGCPFHHEWPD</sequence>
<dbReference type="CDD" id="cd00575">
    <property type="entry name" value="NOS_oxygenase"/>
    <property type="match status" value="1"/>
</dbReference>
<dbReference type="EC" id="1.14.14.47" evidence="4 11"/>
<organism evidence="14 15">
    <name type="scientific">Neosynechococcus sphagnicola sy1</name>
    <dbReference type="NCBI Taxonomy" id="1497020"/>
    <lineage>
        <taxon>Bacteria</taxon>
        <taxon>Bacillati</taxon>
        <taxon>Cyanobacteriota</taxon>
        <taxon>Cyanophyceae</taxon>
        <taxon>Neosynechococcales</taxon>
        <taxon>Neosynechococcaceae</taxon>
        <taxon>Neosynechococcus</taxon>
    </lineage>
</organism>
<evidence type="ECO:0000256" key="11">
    <source>
        <dbReference type="PIRNR" id="PIRNR037219"/>
    </source>
</evidence>
<dbReference type="EMBL" id="JJML01000021">
    <property type="protein sequence ID" value="KGF72665.1"/>
    <property type="molecule type" value="Genomic_DNA"/>
</dbReference>
<dbReference type="PANTHER" id="PTHR43410:SF1">
    <property type="entry name" value="NITRIC OXIDE SYNTHASE"/>
    <property type="match status" value="1"/>
</dbReference>
<comment type="miscellaneous">
    <text evidence="11">This protein is similar to the oxygenase domain of eukaryotic nitric oxide synthases but lacks the reductase domain which, in eukaryotes, is responsible for transfer of electrons to the ferric heme during nitric oxide synthesis.</text>
</comment>
<dbReference type="InterPro" id="IPR036119">
    <property type="entry name" value="NOS_N_sf"/>
</dbReference>
<protein>
    <recommendedName>
        <fullName evidence="5 11">Nitric oxide synthase oxygenase</fullName>
        <ecNumber evidence="4 11">1.14.14.47</ecNumber>
    </recommendedName>
</protein>
<dbReference type="AlphaFoldDB" id="A0A098TK07"/>
<dbReference type="InterPro" id="IPR044943">
    <property type="entry name" value="NOS_dom_1"/>
</dbReference>
<dbReference type="GO" id="GO:0046872">
    <property type="term" value="F:metal ion binding"/>
    <property type="evidence" value="ECO:0007669"/>
    <property type="project" value="UniProtKB-KW"/>
</dbReference>
<dbReference type="GO" id="GO:0020037">
    <property type="term" value="F:heme binding"/>
    <property type="evidence" value="ECO:0007669"/>
    <property type="project" value="InterPro"/>
</dbReference>
<comment type="catalytic activity">
    <reaction evidence="10">
        <text>3 reduced [flavodoxin] + 2 L-arginine + 4 O2 = 3 oxidized [flavodoxin] + 2 L-citrulline + 2 nitric oxide + 4 H2O + 5 H(+)</text>
        <dbReference type="Rhea" id="RHEA:52324"/>
        <dbReference type="Rhea" id="RHEA-COMP:10622"/>
        <dbReference type="Rhea" id="RHEA-COMP:10623"/>
        <dbReference type="ChEBI" id="CHEBI:15377"/>
        <dbReference type="ChEBI" id="CHEBI:15378"/>
        <dbReference type="ChEBI" id="CHEBI:15379"/>
        <dbReference type="ChEBI" id="CHEBI:16480"/>
        <dbReference type="ChEBI" id="CHEBI:32682"/>
        <dbReference type="ChEBI" id="CHEBI:57618"/>
        <dbReference type="ChEBI" id="CHEBI:57743"/>
        <dbReference type="ChEBI" id="CHEBI:58210"/>
        <dbReference type="EC" id="1.14.14.47"/>
    </reaction>
</comment>
<feature type="domain" description="Nitric oxide synthase (NOS)" evidence="13">
    <location>
        <begin position="7"/>
        <end position="359"/>
    </location>
</feature>
<keyword evidence="6 11" id="KW-0349">Heme</keyword>
<evidence type="ECO:0000256" key="6">
    <source>
        <dbReference type="ARBA" id="ARBA00022617"/>
    </source>
</evidence>
<evidence type="ECO:0000313" key="15">
    <source>
        <dbReference type="Proteomes" id="UP000030170"/>
    </source>
</evidence>
<evidence type="ECO:0000259" key="13">
    <source>
        <dbReference type="Pfam" id="PF02898"/>
    </source>
</evidence>
<dbReference type="GO" id="GO:0004517">
    <property type="term" value="F:nitric-oxide synthase activity"/>
    <property type="evidence" value="ECO:0007669"/>
    <property type="project" value="InterPro"/>
</dbReference>
<comment type="function">
    <text evidence="2 11">Catalyzes the production of nitric oxide.</text>
</comment>
<comment type="caution">
    <text evidence="14">The sequence shown here is derived from an EMBL/GenBank/DDBJ whole genome shotgun (WGS) entry which is preliminary data.</text>
</comment>
<evidence type="ECO:0000256" key="5">
    <source>
        <dbReference type="ARBA" id="ARBA00018859"/>
    </source>
</evidence>
<dbReference type="PIRSF" id="PIRSF037219">
    <property type="entry name" value="NOS_oxygenase"/>
    <property type="match status" value="1"/>
</dbReference>
<dbReference type="Gene3D" id="3.90.1230.10">
    <property type="entry name" value="Nitric Oxide Synthase, Chain A, domain 3"/>
    <property type="match status" value="1"/>
</dbReference>
<dbReference type="InterPro" id="IPR017142">
    <property type="entry name" value="Nitric_oxide_synthase_Oase-su"/>
</dbReference>
<gene>
    <name evidence="14" type="ORF">DO97_07005</name>
</gene>
<dbReference type="InterPro" id="IPR044940">
    <property type="entry name" value="NOS_dom_2"/>
</dbReference>
<evidence type="ECO:0000256" key="9">
    <source>
        <dbReference type="ARBA" id="ARBA00023004"/>
    </source>
</evidence>
<dbReference type="Gene3D" id="3.90.340.10">
    <property type="entry name" value="Nitric Oxide Synthase, Chain A, domain 1"/>
    <property type="match status" value="1"/>
</dbReference>
<evidence type="ECO:0000256" key="7">
    <source>
        <dbReference type="ARBA" id="ARBA00022723"/>
    </source>
</evidence>
<dbReference type="Proteomes" id="UP000030170">
    <property type="component" value="Unassembled WGS sequence"/>
</dbReference>
<evidence type="ECO:0000256" key="1">
    <source>
        <dbReference type="ARBA" id="ARBA00001971"/>
    </source>
</evidence>
<keyword evidence="9 11" id="KW-0408">Iron</keyword>
<reference evidence="14 15" key="1">
    <citation type="journal article" date="2014" name="Mol. Ecol.">
        <title>Evolution of Synechococcus.</title>
        <authorList>
            <person name="Dvorak P."/>
            <person name="Casamatta D."/>
            <person name="Hasler P."/>
            <person name="Poulickova A."/>
            <person name="Ondrej V."/>
            <person name="Sanges R."/>
        </authorList>
    </citation>
    <scope>NUCLEOTIDE SEQUENCE [LARGE SCALE GENOMIC DNA]</scope>
    <source>
        <strain evidence="14 15">CAUP A 1101</strain>
    </source>
</reference>
<keyword evidence="7 11" id="KW-0479">Metal-binding</keyword>
<dbReference type="InterPro" id="IPR050607">
    <property type="entry name" value="NOS"/>
</dbReference>
<evidence type="ECO:0000256" key="8">
    <source>
        <dbReference type="ARBA" id="ARBA00023002"/>
    </source>
</evidence>
<proteinExistence type="inferred from homology"/>
<dbReference type="GO" id="GO:0006809">
    <property type="term" value="P:nitric oxide biosynthetic process"/>
    <property type="evidence" value="ECO:0007669"/>
    <property type="project" value="InterPro"/>
</dbReference>
<keyword evidence="15" id="KW-1185">Reference proteome</keyword>
<dbReference type="Pfam" id="PF02898">
    <property type="entry name" value="NO_synthase"/>
    <property type="match status" value="1"/>
</dbReference>
<accession>A0A098TK07</accession>
<evidence type="ECO:0000256" key="12">
    <source>
        <dbReference type="PIRSR" id="PIRSR037219-1"/>
    </source>
</evidence>
<evidence type="ECO:0000313" key="14">
    <source>
        <dbReference type="EMBL" id="KGF72665.1"/>
    </source>
</evidence>
<comment type="similarity">
    <text evidence="3 11">Belongs to the NOS family. Bacterial NOS oxygenase subfamily.</text>
</comment>
<evidence type="ECO:0000256" key="4">
    <source>
        <dbReference type="ARBA" id="ARBA00012735"/>
    </source>
</evidence>
<dbReference type="SUPFAM" id="SSF56512">
    <property type="entry name" value="Nitric oxide (NO) synthase oxygenase domain"/>
    <property type="match status" value="1"/>
</dbReference>
<evidence type="ECO:0000256" key="3">
    <source>
        <dbReference type="ARBA" id="ARBA00005411"/>
    </source>
</evidence>
<feature type="binding site" description="axial binding residue" evidence="12">
    <location>
        <position position="66"/>
    </location>
    <ligand>
        <name>heme</name>
        <dbReference type="ChEBI" id="CHEBI:30413"/>
    </ligand>
    <ligandPart>
        <name>Fe</name>
        <dbReference type="ChEBI" id="CHEBI:18248"/>
    </ligandPart>
</feature>
<evidence type="ECO:0000256" key="10">
    <source>
        <dbReference type="ARBA" id="ARBA00048713"/>
    </source>
</evidence>
<dbReference type="InterPro" id="IPR044944">
    <property type="entry name" value="NOS_dom_3"/>
</dbReference>
<name>A0A098TK07_9CYAN</name>
<comment type="cofactor">
    <cofactor evidence="1 11 12">
        <name>heme</name>
        <dbReference type="ChEBI" id="CHEBI:30413"/>
    </cofactor>
</comment>
<keyword evidence="8 11" id="KW-0560">Oxidoreductase</keyword>
<dbReference type="PANTHER" id="PTHR43410">
    <property type="entry name" value="NITRIC OXIDE SYNTHASE OXYGENASE"/>
    <property type="match status" value="1"/>
</dbReference>
<comment type="subunit">
    <text evidence="11">Homodimer.</text>
</comment>
<dbReference type="Gene3D" id="3.90.440.10">
    <property type="entry name" value="Nitric Oxide Synthase,Heme Domain,Chain A domain 2"/>
    <property type="match status" value="1"/>
</dbReference>
<dbReference type="InterPro" id="IPR004030">
    <property type="entry name" value="NOS_N"/>
</dbReference>
<evidence type="ECO:0000256" key="2">
    <source>
        <dbReference type="ARBA" id="ARBA00002642"/>
    </source>
</evidence>